<reference evidence="13 14" key="1">
    <citation type="submission" date="2024-11" db="EMBL/GenBank/DDBJ databases">
        <title>Adaptive evolution of stress response genes in parasites aligns with host niche diversity.</title>
        <authorList>
            <person name="Hahn C."/>
            <person name="Resl P."/>
        </authorList>
    </citation>
    <scope>NUCLEOTIDE SEQUENCE [LARGE SCALE GENOMIC DNA]</scope>
    <source>
        <strain evidence="13">EGGRZ-B1_66</strain>
        <tissue evidence="13">Body</tissue>
    </source>
</reference>
<dbReference type="AlphaFoldDB" id="A0ABD2PXL2"/>
<dbReference type="GO" id="GO:0034220">
    <property type="term" value="P:monoatomic ion transmembrane transport"/>
    <property type="evidence" value="ECO:0007669"/>
    <property type="project" value="UniProtKB-KW"/>
</dbReference>
<keyword evidence="3 11" id="KW-0812">Transmembrane</keyword>
<evidence type="ECO:0000256" key="8">
    <source>
        <dbReference type="ARBA" id="ARBA00023136"/>
    </source>
</evidence>
<organism evidence="13 14">
    <name type="scientific">Cichlidogyrus casuarinus</name>
    <dbReference type="NCBI Taxonomy" id="1844966"/>
    <lineage>
        <taxon>Eukaryota</taxon>
        <taxon>Metazoa</taxon>
        <taxon>Spiralia</taxon>
        <taxon>Lophotrochozoa</taxon>
        <taxon>Platyhelminthes</taxon>
        <taxon>Monogenea</taxon>
        <taxon>Monopisthocotylea</taxon>
        <taxon>Dactylogyridea</taxon>
        <taxon>Ancyrocephalidae</taxon>
        <taxon>Cichlidogyrus</taxon>
    </lineage>
</organism>
<dbReference type="Pfam" id="PF00520">
    <property type="entry name" value="Ion_trans"/>
    <property type="match status" value="1"/>
</dbReference>
<evidence type="ECO:0000256" key="3">
    <source>
        <dbReference type="ARBA" id="ARBA00022692"/>
    </source>
</evidence>
<evidence type="ECO:0000256" key="7">
    <source>
        <dbReference type="ARBA" id="ARBA00023065"/>
    </source>
</evidence>
<name>A0ABD2PXL2_9PLAT</name>
<feature type="non-terminal residue" evidence="13">
    <location>
        <position position="1"/>
    </location>
</feature>
<keyword evidence="5 11" id="KW-1133">Transmembrane helix</keyword>
<keyword evidence="14" id="KW-1185">Reference proteome</keyword>
<dbReference type="InterPro" id="IPR052076">
    <property type="entry name" value="TRP_cation_channel"/>
</dbReference>
<keyword evidence="9" id="KW-0325">Glycoprotein</keyword>
<evidence type="ECO:0000256" key="6">
    <source>
        <dbReference type="ARBA" id="ARBA00023043"/>
    </source>
</evidence>
<keyword evidence="7" id="KW-0406">Ion transport</keyword>
<dbReference type="GO" id="GO:0016020">
    <property type="term" value="C:membrane"/>
    <property type="evidence" value="ECO:0007669"/>
    <property type="project" value="UniProtKB-SubCell"/>
</dbReference>
<protein>
    <recommendedName>
        <fullName evidence="12">Ion transport domain-containing protein</fullName>
    </recommendedName>
</protein>
<feature type="transmembrane region" description="Helical" evidence="11">
    <location>
        <begin position="6"/>
        <end position="22"/>
    </location>
</feature>
<proteinExistence type="predicted"/>
<evidence type="ECO:0000313" key="13">
    <source>
        <dbReference type="EMBL" id="KAL3312173.1"/>
    </source>
</evidence>
<comment type="subcellular location">
    <subcellularLocation>
        <location evidence="1">Membrane</location>
        <topology evidence="1">Multi-pass membrane protein</topology>
    </subcellularLocation>
</comment>
<dbReference type="EMBL" id="JBJKFK010001816">
    <property type="protein sequence ID" value="KAL3312173.1"/>
    <property type="molecule type" value="Genomic_DNA"/>
</dbReference>
<evidence type="ECO:0000256" key="4">
    <source>
        <dbReference type="ARBA" id="ARBA00022737"/>
    </source>
</evidence>
<dbReference type="PANTHER" id="PTHR47143">
    <property type="entry name" value="TRANSIENT RECEPTOR POTENTIAL CATION CHANNEL PROTEIN PAINLESS"/>
    <property type="match status" value="1"/>
</dbReference>
<evidence type="ECO:0000259" key="12">
    <source>
        <dbReference type="Pfam" id="PF00520"/>
    </source>
</evidence>
<dbReference type="PANTHER" id="PTHR47143:SF1">
    <property type="entry name" value="ION_TRANS DOMAIN-CONTAINING PROTEIN"/>
    <property type="match status" value="1"/>
</dbReference>
<evidence type="ECO:0000256" key="10">
    <source>
        <dbReference type="ARBA" id="ARBA00023303"/>
    </source>
</evidence>
<evidence type="ECO:0000313" key="14">
    <source>
        <dbReference type="Proteomes" id="UP001626550"/>
    </source>
</evidence>
<evidence type="ECO:0000256" key="2">
    <source>
        <dbReference type="ARBA" id="ARBA00022448"/>
    </source>
</evidence>
<keyword evidence="10" id="KW-0407">Ion channel</keyword>
<feature type="domain" description="Ion transport" evidence="12">
    <location>
        <begin position="8"/>
        <end position="144"/>
    </location>
</feature>
<keyword evidence="8 11" id="KW-0472">Membrane</keyword>
<keyword evidence="4" id="KW-0677">Repeat</keyword>
<dbReference type="Gene3D" id="1.10.287.70">
    <property type="match status" value="1"/>
</dbReference>
<comment type="caution">
    <text evidence="13">The sequence shown here is derived from an EMBL/GenBank/DDBJ whole genome shotgun (WGS) entry which is preliminary data.</text>
</comment>
<keyword evidence="2" id="KW-0813">Transport</keyword>
<gene>
    <name evidence="13" type="ORF">Ciccas_009235</name>
</gene>
<evidence type="ECO:0000256" key="9">
    <source>
        <dbReference type="ARBA" id="ARBA00023180"/>
    </source>
</evidence>
<feature type="transmembrane region" description="Helical" evidence="11">
    <location>
        <begin position="114"/>
        <end position="137"/>
    </location>
</feature>
<sequence>DLQWQLSAVCLFLAWLNIILFGRNLPGYGHYIIMFLKVTQTTVVFLTLFTLFIIAYGLTFVTVFGNHIPFMTIGRSLIKSFVMMTGELDFGATFVDRRSDPKPNNLVFYDGVSYFLYFTFLLSMCVIMKNLLVGLAVNDISKLLKTASIKQACLMIELSLRAENMMTSKLKFVFHDSYLDYRPNKFPDGFWPYFKETVVASIFPIKLPERSKLYVSETGHDNMFRNRTLQW</sequence>
<dbReference type="Proteomes" id="UP001626550">
    <property type="component" value="Unassembled WGS sequence"/>
</dbReference>
<dbReference type="InterPro" id="IPR005821">
    <property type="entry name" value="Ion_trans_dom"/>
</dbReference>
<keyword evidence="6" id="KW-0040">ANK repeat</keyword>
<evidence type="ECO:0000256" key="1">
    <source>
        <dbReference type="ARBA" id="ARBA00004141"/>
    </source>
</evidence>
<feature type="transmembrane region" description="Helical" evidence="11">
    <location>
        <begin position="43"/>
        <end position="65"/>
    </location>
</feature>
<evidence type="ECO:0000256" key="11">
    <source>
        <dbReference type="SAM" id="Phobius"/>
    </source>
</evidence>
<evidence type="ECO:0000256" key="5">
    <source>
        <dbReference type="ARBA" id="ARBA00022989"/>
    </source>
</evidence>
<accession>A0ABD2PXL2</accession>